<proteinExistence type="predicted"/>
<name>A0AAE8B2Q5_9CAUD</name>
<evidence type="ECO:0000313" key="1">
    <source>
        <dbReference type="EMBL" id="QXV81835.1"/>
    </source>
</evidence>
<gene>
    <name evidence="1" type="ORF">bas03_0008</name>
</gene>
<reference evidence="1" key="1">
    <citation type="journal article" date="2021" name="PLoS Biol.">
        <title>Systematic exploration of Escherichia coli phage-host interactions with the BASEL phage collection.</title>
        <authorList>
            <person name="Maffei E."/>
            <person name="Shaidullina A."/>
            <person name="Burkolter M."/>
            <person name="Heyer Y."/>
            <person name="Estermann F."/>
            <person name="Druelle V."/>
            <person name="Sauer P."/>
            <person name="Willi L."/>
            <person name="Michaelis S."/>
            <person name="Hilbi H."/>
            <person name="Thaler D.S."/>
            <person name="Harms A."/>
        </authorList>
    </citation>
    <scope>NUCLEOTIDE SEQUENCE</scope>
    <source>
        <strain evidence="1">Bas03</strain>
    </source>
</reference>
<dbReference type="EMBL" id="MZ501087">
    <property type="protein sequence ID" value="QXV81835.1"/>
    <property type="molecule type" value="Genomic_DNA"/>
</dbReference>
<keyword evidence="2" id="KW-1185">Reference proteome</keyword>
<protein>
    <submittedName>
        <fullName evidence="1">Uncharacterized protein</fullName>
    </submittedName>
</protein>
<sequence length="74" mass="8041">MIKIFSGDFEFAHEADAFLNDAISSGFKYLVRSLSKSPMIQAYSRSDTTPGKGVIRKDGVRVLGVALSDDPRCG</sequence>
<dbReference type="Proteomes" id="UP000828115">
    <property type="component" value="Segment"/>
</dbReference>
<accession>A0AAE8B2Q5</accession>
<evidence type="ECO:0000313" key="2">
    <source>
        <dbReference type="Proteomes" id="UP000828115"/>
    </source>
</evidence>
<organism evidence="1 2">
    <name type="scientific">Escherichia phage JulesPiccard</name>
    <dbReference type="NCBI Taxonomy" id="2851956"/>
    <lineage>
        <taxon>Viruses</taxon>
        <taxon>Duplodnaviria</taxon>
        <taxon>Heunggongvirae</taxon>
        <taxon>Uroviricota</taxon>
        <taxon>Caudoviricetes</taxon>
        <taxon>Drexlerviridae</taxon>
        <taxon>Braunvirinae</taxon>
        <taxon>Julespiccardvirus</taxon>
        <taxon>Julespiccardvirus julespiccard</taxon>
    </lineage>
</organism>